<dbReference type="EMBL" id="CP002480">
    <property type="protein sequence ID" value="ADW69466.1"/>
    <property type="molecule type" value="Genomic_DNA"/>
</dbReference>
<protein>
    <submittedName>
        <fullName evidence="8">Type II and III secretion system protein</fullName>
    </submittedName>
</protein>
<dbReference type="Proteomes" id="UP000000343">
    <property type="component" value="Chromosome"/>
</dbReference>
<dbReference type="RefSeq" id="WP_013580782.1">
    <property type="nucleotide sequence ID" value="NC_015064.1"/>
</dbReference>
<comment type="subcellular location">
    <subcellularLocation>
        <location evidence="1">Membrane</location>
    </subcellularLocation>
</comment>
<dbReference type="PaxDb" id="1198114-AciX9_2430"/>
<feature type="domain" description="Type II/III secretion system secretin-like" evidence="7">
    <location>
        <begin position="441"/>
        <end position="614"/>
    </location>
</feature>
<dbReference type="InterPro" id="IPR050810">
    <property type="entry name" value="Bact_Secretion_Sys_Channel"/>
</dbReference>
<evidence type="ECO:0000256" key="1">
    <source>
        <dbReference type="ARBA" id="ARBA00004370"/>
    </source>
</evidence>
<dbReference type="eggNOG" id="COG4796">
    <property type="taxonomic scope" value="Bacteria"/>
</dbReference>
<keyword evidence="9" id="KW-1185">Reference proteome</keyword>
<dbReference type="InterPro" id="IPR004846">
    <property type="entry name" value="T2SS/T3SS_dom"/>
</dbReference>
<feature type="signal peptide" evidence="6">
    <location>
        <begin position="1"/>
        <end position="35"/>
    </location>
</feature>
<gene>
    <name evidence="8" type="ordered locus">AciX9_2430</name>
</gene>
<name>E8X5B9_GRATM</name>
<dbReference type="GO" id="GO:0016020">
    <property type="term" value="C:membrane"/>
    <property type="evidence" value="ECO:0007669"/>
    <property type="project" value="UniProtKB-SubCell"/>
</dbReference>
<keyword evidence="4" id="KW-0802">TPR repeat</keyword>
<keyword evidence="3" id="KW-0472">Membrane</keyword>
<evidence type="ECO:0000256" key="3">
    <source>
        <dbReference type="ARBA" id="ARBA00023136"/>
    </source>
</evidence>
<comment type="similarity">
    <text evidence="5">Belongs to the bacterial secretin family.</text>
</comment>
<proteinExistence type="inferred from homology"/>
<dbReference type="GO" id="GO:0015627">
    <property type="term" value="C:type II protein secretion system complex"/>
    <property type="evidence" value="ECO:0007669"/>
    <property type="project" value="TreeGrafter"/>
</dbReference>
<evidence type="ECO:0000259" key="7">
    <source>
        <dbReference type="Pfam" id="PF00263"/>
    </source>
</evidence>
<dbReference type="AlphaFoldDB" id="E8X5B9"/>
<feature type="repeat" description="TPR" evidence="4">
    <location>
        <begin position="47"/>
        <end position="80"/>
    </location>
</feature>
<evidence type="ECO:0000256" key="6">
    <source>
        <dbReference type="SAM" id="SignalP"/>
    </source>
</evidence>
<dbReference type="PANTHER" id="PTHR30332:SF24">
    <property type="entry name" value="SECRETIN GSPD-RELATED"/>
    <property type="match status" value="1"/>
</dbReference>
<dbReference type="PROSITE" id="PS50005">
    <property type="entry name" value="TPR"/>
    <property type="match status" value="1"/>
</dbReference>
<evidence type="ECO:0000256" key="5">
    <source>
        <dbReference type="RuleBase" id="RU004003"/>
    </source>
</evidence>
<evidence type="ECO:0000256" key="4">
    <source>
        <dbReference type="PROSITE-ProRule" id="PRU00339"/>
    </source>
</evidence>
<dbReference type="OrthoDB" id="110635at2"/>
<dbReference type="HOGENOM" id="CLU_442734_0_0_0"/>
<evidence type="ECO:0000313" key="9">
    <source>
        <dbReference type="Proteomes" id="UP000000343"/>
    </source>
</evidence>
<dbReference type="Pfam" id="PF00263">
    <property type="entry name" value="Secretin"/>
    <property type="match status" value="1"/>
</dbReference>
<feature type="chain" id="PRO_5003234398" evidence="6">
    <location>
        <begin position="36"/>
        <end position="635"/>
    </location>
</feature>
<dbReference type="InterPro" id="IPR019734">
    <property type="entry name" value="TPR_rpt"/>
</dbReference>
<evidence type="ECO:0000313" key="8">
    <source>
        <dbReference type="EMBL" id="ADW69466.1"/>
    </source>
</evidence>
<dbReference type="KEGG" id="acm:AciX9_2430"/>
<reference evidence="9" key="1">
    <citation type="submission" date="2011-01" db="EMBL/GenBank/DDBJ databases">
        <title>Complete sequence of chromosome of Acidobacterium sp. MP5ACTX9.</title>
        <authorList>
            <consortium name="US DOE Joint Genome Institute"/>
            <person name="Lucas S."/>
            <person name="Copeland A."/>
            <person name="Lapidus A."/>
            <person name="Cheng J.-F."/>
            <person name="Goodwin L."/>
            <person name="Pitluck S."/>
            <person name="Teshima H."/>
            <person name="Detter J.C."/>
            <person name="Han C."/>
            <person name="Tapia R."/>
            <person name="Land M."/>
            <person name="Hauser L."/>
            <person name="Kyrpides N."/>
            <person name="Ivanova N."/>
            <person name="Ovchinnikova G."/>
            <person name="Pagani I."/>
            <person name="Rawat S.R."/>
            <person name="Mannisto M."/>
            <person name="Haggblom M.M."/>
            <person name="Woyke T."/>
        </authorList>
    </citation>
    <scope>NUCLEOTIDE SEQUENCE [LARGE SCALE GENOMIC DNA]</scope>
    <source>
        <strain evidence="9">MP5ACTX9</strain>
    </source>
</reference>
<dbReference type="GO" id="GO:0009306">
    <property type="term" value="P:protein secretion"/>
    <property type="evidence" value="ECO:0007669"/>
    <property type="project" value="InterPro"/>
</dbReference>
<organism evidence="9">
    <name type="scientific">Granulicella tundricola (strain ATCC BAA-1859 / DSM 23138 / MP5ACTX9)</name>
    <dbReference type="NCBI Taxonomy" id="1198114"/>
    <lineage>
        <taxon>Bacteria</taxon>
        <taxon>Pseudomonadati</taxon>
        <taxon>Acidobacteriota</taxon>
        <taxon>Terriglobia</taxon>
        <taxon>Terriglobales</taxon>
        <taxon>Acidobacteriaceae</taxon>
        <taxon>Granulicella</taxon>
    </lineage>
</organism>
<dbReference type="PANTHER" id="PTHR30332">
    <property type="entry name" value="PROBABLE GENERAL SECRETION PATHWAY PROTEIN D"/>
    <property type="match status" value="1"/>
</dbReference>
<evidence type="ECO:0000256" key="2">
    <source>
        <dbReference type="ARBA" id="ARBA00022729"/>
    </source>
</evidence>
<keyword evidence="2 6" id="KW-0732">Signal</keyword>
<accession>E8X5B9</accession>
<sequence>MKQPAHSRSDFATRRRSVCLTVIAAAALASTSAFSQAPSVKPDPRKAEQAYLAGAILIDHRDFAAAQSQFAKAVQLNPTRQDYTLALAVARESRVSNLIQQAAKARMDNQADRSDRLLAEARAVDPGSDLVLQRIQAPQQPMTHVEPAQSKDMLFAPPLQIAAAAGVHDLHLRGDVKQVLSQVASTYGIKAVYDADLVSQQIRFDLDAVTYTQAMPILLRMAHLFAVPIDSKTLFVVKDSQEARQKYERQAEETIFVPGSTQEQLNELVNIIKNVFDVKQIAIQQNSSSLVVRAPEPTLKAVNYTIADLVDGNAQVVMELKLYTVDKTRTRNLGLTTPNSVGGFSVAAEAQGIVSANQSVIQQAISQGLFTPSGNAATDTITEAIYLIASGLATDAKLSGLLTLVGGGLTTAGIYVGSNPTLNFALDTSDTRALDDITVRSGDRQTTTLKVGSKYPITTSTYSSGVSAATSSALAGVTVGGVSASSLLNQYLGASSQTIPQIQYEDIGITLKTTPTVLKSGLITMHIDLKIEALTGQSANNIPVLTSRVFTSDVTCPEGSTAMMLSQLSSQESAAVSGIPGLAELPGFQTSVADRITERDSSELVMMVTPHLVRRRSNTLAGPRIAFQTSVPQEN</sequence>
<dbReference type="STRING" id="1198114.AciX9_2430"/>